<name>A0A0E9VEA5_ANGAN</name>
<reference evidence="1" key="2">
    <citation type="journal article" date="2015" name="Fish Shellfish Immunol.">
        <title>Early steps in the European eel (Anguilla anguilla)-Vibrio vulnificus interaction in the gills: Role of the RtxA13 toxin.</title>
        <authorList>
            <person name="Callol A."/>
            <person name="Pajuelo D."/>
            <person name="Ebbesson L."/>
            <person name="Teles M."/>
            <person name="MacKenzie S."/>
            <person name="Amaro C."/>
        </authorList>
    </citation>
    <scope>NUCLEOTIDE SEQUENCE</scope>
</reference>
<protein>
    <submittedName>
        <fullName evidence="1">Uncharacterized protein</fullName>
    </submittedName>
</protein>
<reference evidence="1" key="1">
    <citation type="submission" date="2014-11" db="EMBL/GenBank/DDBJ databases">
        <authorList>
            <person name="Amaro Gonzalez C."/>
        </authorList>
    </citation>
    <scope>NUCLEOTIDE SEQUENCE</scope>
</reference>
<organism evidence="1">
    <name type="scientific">Anguilla anguilla</name>
    <name type="common">European freshwater eel</name>
    <name type="synonym">Muraena anguilla</name>
    <dbReference type="NCBI Taxonomy" id="7936"/>
    <lineage>
        <taxon>Eukaryota</taxon>
        <taxon>Metazoa</taxon>
        <taxon>Chordata</taxon>
        <taxon>Craniata</taxon>
        <taxon>Vertebrata</taxon>
        <taxon>Euteleostomi</taxon>
        <taxon>Actinopterygii</taxon>
        <taxon>Neopterygii</taxon>
        <taxon>Teleostei</taxon>
        <taxon>Anguilliformes</taxon>
        <taxon>Anguillidae</taxon>
        <taxon>Anguilla</taxon>
    </lineage>
</organism>
<dbReference type="AlphaFoldDB" id="A0A0E9VEA5"/>
<evidence type="ECO:0000313" key="1">
    <source>
        <dbReference type="EMBL" id="JAH76331.1"/>
    </source>
</evidence>
<dbReference type="EMBL" id="GBXM01032246">
    <property type="protein sequence ID" value="JAH76331.1"/>
    <property type="molecule type" value="Transcribed_RNA"/>
</dbReference>
<accession>A0A0E9VEA5</accession>
<proteinExistence type="predicted"/>
<sequence length="17" mass="1801">MNSAIGLFGISCIKFEA</sequence>